<feature type="compositionally biased region" description="Polar residues" evidence="1">
    <location>
        <begin position="147"/>
        <end position="184"/>
    </location>
</feature>
<feature type="region of interest" description="Disordered" evidence="1">
    <location>
        <begin position="93"/>
        <end position="251"/>
    </location>
</feature>
<organism evidence="4 5">
    <name type="scientific">Suillus placidus</name>
    <dbReference type="NCBI Taxonomy" id="48579"/>
    <lineage>
        <taxon>Eukaryota</taxon>
        <taxon>Fungi</taxon>
        <taxon>Dikarya</taxon>
        <taxon>Basidiomycota</taxon>
        <taxon>Agaricomycotina</taxon>
        <taxon>Agaricomycetes</taxon>
        <taxon>Agaricomycetidae</taxon>
        <taxon>Boletales</taxon>
        <taxon>Suillineae</taxon>
        <taxon>Suillaceae</taxon>
        <taxon>Suillus</taxon>
    </lineage>
</organism>
<dbReference type="EMBL" id="JABBWD010000011">
    <property type="protein sequence ID" value="KAG1779715.1"/>
    <property type="molecule type" value="Genomic_DNA"/>
</dbReference>
<evidence type="ECO:0000256" key="1">
    <source>
        <dbReference type="SAM" id="MobiDB-lite"/>
    </source>
</evidence>
<keyword evidence="5" id="KW-1185">Reference proteome</keyword>
<sequence length="641" mass="67293">MFLDTRQCVTCPTAPPSCACQADQSCIQITRTCNVCPTFTCQAKTTATSSNNGGISSGALAGAIIAIVLVLVGALVLYFWYRRRASARKSLEQAQEAKDEAPAPAEAVLNRPDPTEKPQPPMPSEPNTVRVFISSSDSVIDLDPQSRGPSATGTASLNVPTTQPNPFDDGNSIQTTSTGTNGTNVIPIALVSPGSASANSLTPSWPSGSAATSSPVRPARAPDLSLNDNASAVSDESLRGPNPCYAQSQRSGSRMSYMSNASYTSDFLNEAPMIITQGQGVRQVLGVVKAEVIQTPGPSTPVSSHLSVNSIPSVASRPSIRSPLAASSFGPADALDETEEEHNTSPRTDPFGDHHEFEVHGDISNQSRPVSEVSLQLPRLPWSTNNGESRPSSVSTQAGSIIDISSATRVNVGLLCPKNPEKSPRTTMGRLISPASAQTSRQPASLEEQQQLALAHAHAQARAQGLDRKRISGSSVVSATSTRADSILESFPFVPPSPISSLPIRSPPRSPLHQRFSATQSQPPVFEAAPLSTSPAQVQDATPSDVPAPADAQLPPLDPPPSRQTLGLSTASQVSTASSGLGPFPFQIDSGSNDGSTPPSAFQGRQRASLDTLALMSDLSSYPLSYDRDERESFSRQITKG</sequence>
<feature type="compositionally biased region" description="Polar residues" evidence="1">
    <location>
        <begin position="531"/>
        <end position="542"/>
    </location>
</feature>
<evidence type="ECO:0000313" key="4">
    <source>
        <dbReference type="EMBL" id="KAG1779715.1"/>
    </source>
</evidence>
<feature type="compositionally biased region" description="Polar residues" evidence="1">
    <location>
        <begin position="589"/>
        <end position="600"/>
    </location>
</feature>
<dbReference type="AlphaFoldDB" id="A0A9P7D499"/>
<comment type="caution">
    <text evidence="4">The sequence shown here is derived from an EMBL/GenBank/DDBJ whole genome shotgun (WGS) entry which is preliminary data.</text>
</comment>
<evidence type="ECO:0000256" key="2">
    <source>
        <dbReference type="SAM" id="Phobius"/>
    </source>
</evidence>
<accession>A0A9P7D499</accession>
<feature type="compositionally biased region" description="Polar residues" evidence="1">
    <location>
        <begin position="194"/>
        <end position="215"/>
    </location>
</feature>
<protein>
    <recommendedName>
        <fullName evidence="3">Membrane anchor Opy2 N-terminal domain-containing protein</fullName>
    </recommendedName>
</protein>
<dbReference type="InterPro" id="IPR018571">
    <property type="entry name" value="Membrane_anchor_Opy2_N"/>
</dbReference>
<dbReference type="Pfam" id="PF09463">
    <property type="entry name" value="Opy2"/>
    <property type="match status" value="1"/>
</dbReference>
<keyword evidence="2" id="KW-0812">Transmembrane</keyword>
<evidence type="ECO:0000313" key="5">
    <source>
        <dbReference type="Proteomes" id="UP000714275"/>
    </source>
</evidence>
<keyword evidence="2" id="KW-0472">Membrane</keyword>
<gene>
    <name evidence="4" type="ORF">EV702DRAFT_1086180</name>
</gene>
<evidence type="ECO:0000259" key="3">
    <source>
        <dbReference type="Pfam" id="PF09463"/>
    </source>
</evidence>
<feature type="transmembrane region" description="Helical" evidence="2">
    <location>
        <begin position="59"/>
        <end position="81"/>
    </location>
</feature>
<keyword evidence="2" id="KW-1133">Transmembrane helix</keyword>
<feature type="region of interest" description="Disordered" evidence="1">
    <location>
        <begin position="619"/>
        <end position="641"/>
    </location>
</feature>
<reference evidence="4" key="1">
    <citation type="journal article" date="2020" name="New Phytol.">
        <title>Comparative genomics reveals dynamic genome evolution in host specialist ectomycorrhizal fungi.</title>
        <authorList>
            <person name="Lofgren L.A."/>
            <person name="Nguyen N.H."/>
            <person name="Vilgalys R."/>
            <person name="Ruytinx J."/>
            <person name="Liao H.L."/>
            <person name="Branco S."/>
            <person name="Kuo A."/>
            <person name="LaButti K."/>
            <person name="Lipzen A."/>
            <person name="Andreopoulos W."/>
            <person name="Pangilinan J."/>
            <person name="Riley R."/>
            <person name="Hundley H."/>
            <person name="Na H."/>
            <person name="Barry K."/>
            <person name="Grigoriev I.V."/>
            <person name="Stajich J.E."/>
            <person name="Kennedy P.G."/>
        </authorList>
    </citation>
    <scope>NUCLEOTIDE SEQUENCE</scope>
    <source>
        <strain evidence="4">DOB743</strain>
    </source>
</reference>
<feature type="region of interest" description="Disordered" evidence="1">
    <location>
        <begin position="314"/>
        <end position="357"/>
    </location>
</feature>
<feature type="region of interest" description="Disordered" evidence="1">
    <location>
        <begin position="498"/>
        <end position="606"/>
    </location>
</feature>
<dbReference type="OrthoDB" id="2402916at2759"/>
<feature type="domain" description="Membrane anchor Opy2 N-terminal" evidence="3">
    <location>
        <begin position="8"/>
        <end position="41"/>
    </location>
</feature>
<dbReference type="Proteomes" id="UP000714275">
    <property type="component" value="Unassembled WGS sequence"/>
</dbReference>
<proteinExistence type="predicted"/>
<name>A0A9P7D499_9AGAM</name>
<feature type="compositionally biased region" description="Polar residues" evidence="1">
    <location>
        <begin position="563"/>
        <end position="579"/>
    </location>
</feature>